<organism evidence="2 3">
    <name type="scientific">Natrialba aegyptia DSM 13077</name>
    <dbReference type="NCBI Taxonomy" id="1227491"/>
    <lineage>
        <taxon>Archaea</taxon>
        <taxon>Methanobacteriati</taxon>
        <taxon>Methanobacteriota</taxon>
        <taxon>Stenosarchaea group</taxon>
        <taxon>Halobacteria</taxon>
        <taxon>Halobacteriales</taxon>
        <taxon>Natrialbaceae</taxon>
        <taxon>Natrialba</taxon>
    </lineage>
</organism>
<dbReference type="Proteomes" id="UP000011591">
    <property type="component" value="Unassembled WGS sequence"/>
</dbReference>
<keyword evidence="2" id="KW-0808">Transferase</keyword>
<dbReference type="SUPFAM" id="SSF53756">
    <property type="entry name" value="UDP-Glycosyltransferase/glycogen phosphorylase"/>
    <property type="match status" value="1"/>
</dbReference>
<dbReference type="EMBL" id="AOIP01000033">
    <property type="protein sequence ID" value="ELZ03351.1"/>
    <property type="molecule type" value="Genomic_DNA"/>
</dbReference>
<sequence length="390" mass="44089">MGEQIRVIFFHIGSDTFGGGSKMLLRLLQSLDRDHFDPILLSNTTDELCERARNHGIAVKIIPFRGALDTYNRKLLANSSLLPRAGLRILQFNWNVYSVLYSADIIWCKNLRAVLTLLPYISVTSTPTIWNIGLGLESNGKVRYLNSIALRAVDHVFIESEEQAQRIFSATQYERCRDQFTIFHKGIDTSEFDPRQFEGTREEEEFRIGTAASISPRKGLGYLIDALPTILAEKENVTLSIAGKPPDGGKEYKERLKERVHRHNIEDHVEFIGWIDDMPHFLNTLDVFVLPSLNEGIPGSVREALAMEVPVVATDVGGTSNVVIDGQNGYLIEPEDTTAIIQPVLSLLDNPSKRSSMGKRGREIIQELFSIENYNSQYEQFFRRVNETSD</sequence>
<comment type="caution">
    <text evidence="2">The sequence shown here is derived from an EMBL/GenBank/DDBJ whole genome shotgun (WGS) entry which is preliminary data.</text>
</comment>
<name>M0AXC7_9EURY</name>
<dbReference type="Gene3D" id="3.40.50.2000">
    <property type="entry name" value="Glycogen Phosphorylase B"/>
    <property type="match status" value="2"/>
</dbReference>
<dbReference type="PANTHER" id="PTHR12526:SF630">
    <property type="entry name" value="GLYCOSYLTRANSFERASE"/>
    <property type="match status" value="1"/>
</dbReference>
<dbReference type="PANTHER" id="PTHR12526">
    <property type="entry name" value="GLYCOSYLTRANSFERASE"/>
    <property type="match status" value="1"/>
</dbReference>
<protein>
    <submittedName>
        <fullName evidence="2">Glycosyl transferase group 1 protein</fullName>
    </submittedName>
</protein>
<reference evidence="2 3" key="1">
    <citation type="journal article" date="2014" name="PLoS Genet.">
        <title>Phylogenetically driven sequencing of extremely halophilic archaea reveals strategies for static and dynamic osmo-response.</title>
        <authorList>
            <person name="Becker E.A."/>
            <person name="Seitzer P.M."/>
            <person name="Tritt A."/>
            <person name="Larsen D."/>
            <person name="Krusor M."/>
            <person name="Yao A.I."/>
            <person name="Wu D."/>
            <person name="Madern D."/>
            <person name="Eisen J.A."/>
            <person name="Darling A.E."/>
            <person name="Facciotti M.T."/>
        </authorList>
    </citation>
    <scope>NUCLEOTIDE SEQUENCE [LARGE SCALE GENOMIC DNA]</scope>
    <source>
        <strain evidence="2 3">DSM 13077</strain>
    </source>
</reference>
<dbReference type="CDD" id="cd03801">
    <property type="entry name" value="GT4_PimA-like"/>
    <property type="match status" value="1"/>
</dbReference>
<dbReference type="Pfam" id="PF00534">
    <property type="entry name" value="Glycos_transf_1"/>
    <property type="match status" value="1"/>
</dbReference>
<dbReference type="InterPro" id="IPR001296">
    <property type="entry name" value="Glyco_trans_1"/>
</dbReference>
<feature type="domain" description="Glycosyl transferase family 1" evidence="1">
    <location>
        <begin position="198"/>
        <end position="363"/>
    </location>
</feature>
<accession>M0AXC7</accession>
<keyword evidence="3" id="KW-1185">Reference proteome</keyword>
<dbReference type="AlphaFoldDB" id="M0AXC7"/>
<evidence type="ECO:0000259" key="1">
    <source>
        <dbReference type="Pfam" id="PF00534"/>
    </source>
</evidence>
<evidence type="ECO:0000313" key="2">
    <source>
        <dbReference type="EMBL" id="ELZ03351.1"/>
    </source>
</evidence>
<dbReference type="PATRIC" id="fig|1227491.4.peg.3386"/>
<evidence type="ECO:0000313" key="3">
    <source>
        <dbReference type="Proteomes" id="UP000011591"/>
    </source>
</evidence>
<proteinExistence type="predicted"/>
<gene>
    <name evidence="2" type="ORF">C480_16500</name>
</gene>
<dbReference type="GO" id="GO:0016757">
    <property type="term" value="F:glycosyltransferase activity"/>
    <property type="evidence" value="ECO:0007669"/>
    <property type="project" value="InterPro"/>
</dbReference>